<keyword evidence="1" id="KW-0949">S-adenosyl-L-methionine</keyword>
<evidence type="ECO:0000256" key="2">
    <source>
        <dbReference type="ARBA" id="ARBA00033753"/>
    </source>
</evidence>
<comment type="caution">
    <text evidence="4">The sequence shown here is derived from an EMBL/GenBank/DDBJ whole genome shotgun (WGS) entry which is preliminary data.</text>
</comment>
<gene>
    <name evidence="4" type="ORF">L0N08_24865</name>
</gene>
<dbReference type="PANTHER" id="PTHR12818:SF0">
    <property type="entry name" value="TRNA (ADENINE(37)-N6)-METHYLTRANSFERASE"/>
    <property type="match status" value="1"/>
</dbReference>
<dbReference type="InterPro" id="IPR040372">
    <property type="entry name" value="YaeB-like"/>
</dbReference>
<dbReference type="InterPro" id="IPR036413">
    <property type="entry name" value="YaeB-like_sf"/>
</dbReference>
<sequence length="158" mass="17826">MNDYMVHPIGKVRTSEEGTLIELEKEYIPALQGLEGFSHMNILWWFSCCDNEASRSVLTAGQPYKKGPAVMGTFATRSPERPNPIALTTAGIISLDKDRGIIQVTYMDCHDNTPILDIKPYTPSFDRVENPGVPSWCAHWPGSIEESALFEWENEFNF</sequence>
<proteinExistence type="inferred from homology"/>
<comment type="similarity">
    <text evidence="2">Belongs to the tRNA methyltransferase O family.</text>
</comment>
<dbReference type="InterPro" id="IPR036414">
    <property type="entry name" value="YaeB_N_sf"/>
</dbReference>
<dbReference type="Proteomes" id="UP001299608">
    <property type="component" value="Unassembled WGS sequence"/>
</dbReference>
<dbReference type="CDD" id="cd09281">
    <property type="entry name" value="UPF0066"/>
    <property type="match status" value="1"/>
</dbReference>
<dbReference type="SUPFAM" id="SSF118196">
    <property type="entry name" value="YaeB-like"/>
    <property type="match status" value="1"/>
</dbReference>
<protein>
    <submittedName>
        <fullName evidence="4">SAM-dependent methyltransferase</fullName>
    </submittedName>
</protein>
<organism evidence="4 5">
    <name type="scientific">Enterocloster aldenensis</name>
    <dbReference type="NCBI Taxonomy" id="358742"/>
    <lineage>
        <taxon>Bacteria</taxon>
        <taxon>Bacillati</taxon>
        <taxon>Bacillota</taxon>
        <taxon>Clostridia</taxon>
        <taxon>Lachnospirales</taxon>
        <taxon>Lachnospiraceae</taxon>
        <taxon>Enterocloster</taxon>
    </lineage>
</organism>
<reference evidence="4" key="1">
    <citation type="submission" date="2022-01" db="EMBL/GenBank/DDBJ databases">
        <title>Collection of gut derived symbiotic bacterial strains cultured from healthy donors.</title>
        <authorList>
            <person name="Lin H."/>
            <person name="Kohout C."/>
            <person name="Waligurski E."/>
            <person name="Pamer E.G."/>
        </authorList>
    </citation>
    <scope>NUCLEOTIDE SEQUENCE</scope>
    <source>
        <strain evidence="4">DFI.6.55</strain>
    </source>
</reference>
<dbReference type="PROSITE" id="PS51668">
    <property type="entry name" value="TSAA_2"/>
    <property type="match status" value="1"/>
</dbReference>
<dbReference type="GO" id="GO:0008168">
    <property type="term" value="F:methyltransferase activity"/>
    <property type="evidence" value="ECO:0007669"/>
    <property type="project" value="UniProtKB-KW"/>
</dbReference>
<dbReference type="RefSeq" id="WP_177316364.1">
    <property type="nucleotide sequence ID" value="NZ_JAKNGE010000041.1"/>
</dbReference>
<keyword evidence="4" id="KW-0808">Transferase</keyword>
<dbReference type="Pfam" id="PF01980">
    <property type="entry name" value="TrmO_N"/>
    <property type="match status" value="1"/>
</dbReference>
<dbReference type="Gene3D" id="2.40.30.70">
    <property type="entry name" value="YaeB-like"/>
    <property type="match status" value="1"/>
</dbReference>
<dbReference type="InterPro" id="IPR023370">
    <property type="entry name" value="TrmO-like_N"/>
</dbReference>
<evidence type="ECO:0000313" key="4">
    <source>
        <dbReference type="EMBL" id="MCG4748649.1"/>
    </source>
</evidence>
<keyword evidence="4" id="KW-0489">Methyltransferase</keyword>
<dbReference type="GO" id="GO:0032259">
    <property type="term" value="P:methylation"/>
    <property type="evidence" value="ECO:0007669"/>
    <property type="project" value="UniProtKB-KW"/>
</dbReference>
<dbReference type="AlphaFoldDB" id="A0AAW5C8P3"/>
<evidence type="ECO:0000256" key="1">
    <source>
        <dbReference type="ARBA" id="ARBA00022691"/>
    </source>
</evidence>
<name>A0AAW5C8P3_9FIRM</name>
<evidence type="ECO:0000313" key="5">
    <source>
        <dbReference type="Proteomes" id="UP001299608"/>
    </source>
</evidence>
<feature type="domain" description="TsaA-like" evidence="3">
    <location>
        <begin position="6"/>
        <end position="130"/>
    </location>
</feature>
<dbReference type="EMBL" id="JAKNGE010000041">
    <property type="protein sequence ID" value="MCG4748649.1"/>
    <property type="molecule type" value="Genomic_DNA"/>
</dbReference>
<accession>A0AAW5C8P3</accession>
<dbReference type="PANTHER" id="PTHR12818">
    <property type="entry name" value="TRNA (ADENINE(37)-N6)-METHYLTRANSFERASE"/>
    <property type="match status" value="1"/>
</dbReference>
<evidence type="ECO:0000259" key="3">
    <source>
        <dbReference type="PROSITE" id="PS51668"/>
    </source>
</evidence>